<feature type="transmembrane region" description="Helical" evidence="6">
    <location>
        <begin position="20"/>
        <end position="40"/>
    </location>
</feature>
<comment type="similarity">
    <text evidence="6">Belongs to the ABC-4 integral membrane protein family.</text>
</comment>
<evidence type="ECO:0000256" key="3">
    <source>
        <dbReference type="ARBA" id="ARBA00022692"/>
    </source>
</evidence>
<feature type="transmembrane region" description="Helical" evidence="6">
    <location>
        <begin position="587"/>
        <end position="610"/>
    </location>
</feature>
<dbReference type="AlphaFoldDB" id="A0A223KKA3"/>
<proteinExistence type="inferred from homology"/>
<evidence type="ECO:0000259" key="7">
    <source>
        <dbReference type="Pfam" id="PF02687"/>
    </source>
</evidence>
<feature type="transmembrane region" description="Helical" evidence="6">
    <location>
        <begin position="52"/>
        <end position="75"/>
    </location>
</feature>
<gene>
    <name evidence="8" type="ORF">BC6307_00820</name>
</gene>
<dbReference type="Pfam" id="PF02687">
    <property type="entry name" value="FtsX"/>
    <property type="match status" value="1"/>
</dbReference>
<keyword evidence="6" id="KW-0813">Transport</keyword>
<feature type="transmembrane region" description="Helical" evidence="6">
    <location>
        <begin position="105"/>
        <end position="131"/>
    </location>
</feature>
<keyword evidence="9" id="KW-1185">Reference proteome</keyword>
<evidence type="ECO:0000256" key="6">
    <source>
        <dbReference type="PIRNR" id="PIRNR018968"/>
    </source>
</evidence>
<dbReference type="InterPro" id="IPR052536">
    <property type="entry name" value="ABC-4_Integral_Memb_Prot"/>
</dbReference>
<dbReference type="GO" id="GO:0005886">
    <property type="term" value="C:plasma membrane"/>
    <property type="evidence" value="ECO:0007669"/>
    <property type="project" value="UniProtKB-SubCell"/>
</dbReference>
<dbReference type="InterPro" id="IPR027022">
    <property type="entry name" value="ABC_permease_BceB-typ"/>
</dbReference>
<dbReference type="PIRSF" id="PIRSF018968">
    <property type="entry name" value="ABC_permease_BceB"/>
    <property type="match status" value="1"/>
</dbReference>
<dbReference type="GO" id="GO:0055085">
    <property type="term" value="P:transmembrane transport"/>
    <property type="evidence" value="ECO:0007669"/>
    <property type="project" value="UniProtKB-UniRule"/>
</dbReference>
<organism evidence="8 9">
    <name type="scientific">Sutcliffiella cohnii</name>
    <dbReference type="NCBI Taxonomy" id="33932"/>
    <lineage>
        <taxon>Bacteria</taxon>
        <taxon>Bacillati</taxon>
        <taxon>Bacillota</taxon>
        <taxon>Bacilli</taxon>
        <taxon>Bacillales</taxon>
        <taxon>Bacillaceae</taxon>
        <taxon>Sutcliffiella</taxon>
    </lineage>
</organism>
<protein>
    <recommendedName>
        <fullName evidence="7">ABC3 transporter permease C-terminal domain-containing protein</fullName>
    </recommendedName>
</protein>
<sequence>MTFSQLVWKMAKVNSRKYIFYYLCNSFAVLFFFMFSTVYFNDQVVAVKELESIQDALIIPAVALVVFTVFFISNAHTVFMKSRRKEFGLFITLGMSNRDISKLLLVENGVIGFVSIFSGIVGGAVFSKLFFLLLMNSVGIQGVSFHINSNMFLYSICAFMLVFLFSVGKSLIQILYFNLMDSLKSDKVAETIKMKSPLLGGIGLMVVVGSILLLYFTYATAGDAGGLLLLWTIILLAGLYMCLNQFFSFYIDIAKRNKSYFYRRLLVLTSLDYKFKQLTSLLMLITVMVMVTIFYSTLLLFFYTSVEKQVKEHSPFDIAYIQTETKNNISVHDLYTILDQEEHRITQHLDIPIFNYFQEHPYWEGVHYIYTFMSLEEFNTLTSSQGKLQDGEYFYYINSVPEYAYSNSDYDQGLTFQIGNNQLTYHLKDTKVERQINYLSYVNDIIVVNESDYHFLKNNLETYSANLQLINLNNWKNTIDAAKELENTLSIKNASTPPIEDFRTIYTLEEDLLQLSAKVFDYNREKHTNGIMFFVTIFLSVIFFFGTFILLYLHLFSDIEKEKVKYKKLYKVGITVKEVKKVISQELSFLFFLPTILGATIAYLYIMILATDIGGIMENPNLLVNFFIIASIYHAIQFSYFFYARRKMVVKIMD</sequence>
<feature type="transmembrane region" description="Helical" evidence="6">
    <location>
        <begin position="151"/>
        <end position="177"/>
    </location>
</feature>
<evidence type="ECO:0000313" key="8">
    <source>
        <dbReference type="EMBL" id="AST89920.1"/>
    </source>
</evidence>
<feature type="transmembrane region" description="Helical" evidence="6">
    <location>
        <begin position="198"/>
        <end position="216"/>
    </location>
</feature>
<dbReference type="Proteomes" id="UP000215224">
    <property type="component" value="Chromosome"/>
</dbReference>
<dbReference type="KEGG" id="bcoh:BC6307_00820"/>
<dbReference type="InterPro" id="IPR003838">
    <property type="entry name" value="ABC3_permease_C"/>
</dbReference>
<dbReference type="RefSeq" id="WP_066418825.1">
    <property type="nucleotide sequence ID" value="NZ_CP018866.1"/>
</dbReference>
<keyword evidence="5 6" id="KW-0472">Membrane</keyword>
<feature type="transmembrane region" description="Helical" evidence="6">
    <location>
        <begin position="228"/>
        <end position="251"/>
    </location>
</feature>
<feature type="transmembrane region" description="Helical" evidence="6">
    <location>
        <begin position="531"/>
        <end position="553"/>
    </location>
</feature>
<evidence type="ECO:0000256" key="5">
    <source>
        <dbReference type="ARBA" id="ARBA00023136"/>
    </source>
</evidence>
<keyword evidence="2 6" id="KW-1003">Cell membrane</keyword>
<name>A0A223KKA3_9BACI</name>
<accession>A0A223KKA3</accession>
<dbReference type="PANTHER" id="PTHR46795">
    <property type="entry name" value="ABC TRANSPORTER PERMEASE-RELATED-RELATED"/>
    <property type="match status" value="1"/>
</dbReference>
<keyword evidence="4 6" id="KW-1133">Transmembrane helix</keyword>
<dbReference type="STRING" id="1314751.GCA_001591425_03394"/>
<evidence type="ECO:0000256" key="1">
    <source>
        <dbReference type="ARBA" id="ARBA00004651"/>
    </source>
</evidence>
<dbReference type="EMBL" id="CP018866">
    <property type="protein sequence ID" value="AST89920.1"/>
    <property type="molecule type" value="Genomic_DNA"/>
</dbReference>
<dbReference type="PANTHER" id="PTHR46795:SF3">
    <property type="entry name" value="ABC TRANSPORTER PERMEASE"/>
    <property type="match status" value="1"/>
</dbReference>
<feature type="domain" description="ABC3 transporter permease C-terminal" evidence="7">
    <location>
        <begin position="61"/>
        <end position="175"/>
    </location>
</feature>
<evidence type="ECO:0000313" key="9">
    <source>
        <dbReference type="Proteomes" id="UP000215224"/>
    </source>
</evidence>
<evidence type="ECO:0000256" key="4">
    <source>
        <dbReference type="ARBA" id="ARBA00022989"/>
    </source>
</evidence>
<feature type="transmembrane region" description="Helical" evidence="6">
    <location>
        <begin position="622"/>
        <end position="643"/>
    </location>
</feature>
<reference evidence="8 9" key="1">
    <citation type="submission" date="2016-12" db="EMBL/GenBank/DDBJ databases">
        <title>The whole genome sequencing and assembly of Bacillus cohnii DSM 6307T strain.</title>
        <authorList>
            <person name="Lee Y.-J."/>
            <person name="Yi H."/>
            <person name="Bahn Y.-S."/>
            <person name="Kim J.F."/>
            <person name="Lee D.-W."/>
        </authorList>
    </citation>
    <scope>NUCLEOTIDE SEQUENCE [LARGE SCALE GENOMIC DNA]</scope>
    <source>
        <strain evidence="8 9">DSM 6307</strain>
    </source>
</reference>
<keyword evidence="3 6" id="KW-0812">Transmembrane</keyword>
<feature type="transmembrane region" description="Helical" evidence="6">
    <location>
        <begin position="281"/>
        <end position="303"/>
    </location>
</feature>
<comment type="subcellular location">
    <subcellularLocation>
        <location evidence="1 6">Cell membrane</location>
        <topology evidence="1 6">Multi-pass membrane protein</topology>
    </subcellularLocation>
</comment>
<evidence type="ECO:0000256" key="2">
    <source>
        <dbReference type="ARBA" id="ARBA00022475"/>
    </source>
</evidence>